<dbReference type="InterPro" id="IPR011335">
    <property type="entry name" value="Restrct_endonuc-II-like"/>
</dbReference>
<accession>A0A510E6Q7</accession>
<dbReference type="SUPFAM" id="SSF52980">
    <property type="entry name" value="Restriction endonuclease-like"/>
    <property type="match status" value="1"/>
</dbReference>
<protein>
    <submittedName>
        <fullName evidence="2">Uncharacterized protein</fullName>
    </submittedName>
</protein>
<dbReference type="GeneID" id="41719038"/>
<evidence type="ECO:0000313" key="3">
    <source>
        <dbReference type="Proteomes" id="UP000322983"/>
    </source>
</evidence>
<dbReference type="AlphaFoldDB" id="A0A510E6Q7"/>
<evidence type="ECO:0000313" key="4">
    <source>
        <dbReference type="Proteomes" id="UP000325030"/>
    </source>
</evidence>
<organism evidence="2 4">
    <name type="scientific">Sulfuracidifex tepidarius</name>
    <dbReference type="NCBI Taxonomy" id="1294262"/>
    <lineage>
        <taxon>Archaea</taxon>
        <taxon>Thermoproteota</taxon>
        <taxon>Thermoprotei</taxon>
        <taxon>Sulfolobales</taxon>
        <taxon>Sulfolobaceae</taxon>
        <taxon>Sulfuracidifex</taxon>
    </lineage>
</organism>
<reference evidence="2 3" key="2">
    <citation type="journal article" date="2020" name="Int. J. Syst. Evol. Microbiol.">
        <title>Sulfuracidifex tepidarius gen. nov., sp. nov. and transfer of Sulfolobus metallicus Huber and Stetter 1992 to the genus Sulfuracidifex as Sulfuracidifex metallicus comb. nov.</title>
        <authorList>
            <person name="Itoh T."/>
            <person name="Miura T."/>
            <person name="Sakai H.D."/>
            <person name="Kato S."/>
            <person name="Ohkuma M."/>
            <person name="Takashina T."/>
        </authorList>
    </citation>
    <scope>NUCLEOTIDE SEQUENCE</scope>
    <source>
        <strain evidence="1 3">IC-006</strain>
        <strain evidence="2">IC-007</strain>
    </source>
</reference>
<keyword evidence="3" id="KW-1185">Reference proteome</keyword>
<evidence type="ECO:0000313" key="1">
    <source>
        <dbReference type="EMBL" id="BBG25418.1"/>
    </source>
</evidence>
<dbReference type="RefSeq" id="WP_054845255.1">
    <property type="nucleotide sequence ID" value="NZ_AP018929.1"/>
</dbReference>
<dbReference type="EMBL" id="AP018930">
    <property type="protein sequence ID" value="BBG28212.1"/>
    <property type="molecule type" value="Genomic_DNA"/>
</dbReference>
<evidence type="ECO:0000313" key="2">
    <source>
        <dbReference type="EMBL" id="BBG28212.1"/>
    </source>
</evidence>
<dbReference type="InterPro" id="IPR011856">
    <property type="entry name" value="tRNA_endonuc-like_dom_sf"/>
</dbReference>
<dbReference type="Proteomes" id="UP000325030">
    <property type="component" value="Chromosome"/>
</dbReference>
<proteinExistence type="predicted"/>
<sequence>MNTLDELKTEYNFSEEEMEYALSRAKGIIFGFAMEYRARRILEDMNFTNIRSVDMPTHDIEAEKDGKTFYIEVKASKKSPTKEYSAYKIAMIASLDGPHLTLLMKPEPSLLVTEDILSEPKKILLRFFRLLYEGKTEDVLLFIEDSHNREIITSYGKVIKSVTSRMKGVDDLDFIKLVT</sequence>
<reference evidence="4" key="1">
    <citation type="submission" date="2018-09" db="EMBL/GenBank/DDBJ databases">
        <title>Complete Genome Sequencing of Sulfolobus sp. JCM 16834.</title>
        <authorList>
            <person name="Kato S."/>
            <person name="Itoh T."/>
            <person name="Ohkuma M."/>
        </authorList>
    </citation>
    <scope>NUCLEOTIDE SEQUENCE [LARGE SCALE GENOMIC DNA]</scope>
    <source>
        <strain evidence="4">IC-007</strain>
    </source>
</reference>
<gene>
    <name evidence="1" type="ORF">IC006_2754</name>
    <name evidence="2" type="ORF">IC007_2768</name>
</gene>
<dbReference type="Gene3D" id="3.40.1350.10">
    <property type="match status" value="1"/>
</dbReference>
<name>A0A510E6Q7_9CREN</name>
<dbReference type="EMBL" id="AP018929">
    <property type="protein sequence ID" value="BBG25418.1"/>
    <property type="molecule type" value="Genomic_DNA"/>
</dbReference>
<dbReference type="Proteomes" id="UP000322983">
    <property type="component" value="Chromosome"/>
</dbReference>
<accession>A0A510DZY0</accession>
<dbReference type="GO" id="GO:0003676">
    <property type="term" value="F:nucleic acid binding"/>
    <property type="evidence" value="ECO:0007669"/>
    <property type="project" value="InterPro"/>
</dbReference>
<dbReference type="KEGG" id="step:IC006_2754"/>
<dbReference type="OrthoDB" id="40903at2157"/>